<keyword evidence="1 5" id="KW-0489">Methyltransferase</keyword>
<dbReference type="Gene3D" id="3.40.50.150">
    <property type="entry name" value="Vaccinia Virus protein VP39"/>
    <property type="match status" value="1"/>
</dbReference>
<dbReference type="OrthoDB" id="57427at2157"/>
<evidence type="ECO:0000256" key="1">
    <source>
        <dbReference type="ARBA" id="ARBA00022603"/>
    </source>
</evidence>
<dbReference type="GO" id="GO:0008757">
    <property type="term" value="F:S-adenosylmethionine-dependent methyltransferase activity"/>
    <property type="evidence" value="ECO:0007669"/>
    <property type="project" value="InterPro"/>
</dbReference>
<accession>A0A202E9B0</accession>
<feature type="domain" description="Methyltransferase type 11" evidence="4">
    <location>
        <begin position="49"/>
        <end position="143"/>
    </location>
</feature>
<gene>
    <name evidence="5" type="ORF">B2G88_09165</name>
</gene>
<dbReference type="AlphaFoldDB" id="A0A202E9B0"/>
<evidence type="ECO:0000256" key="2">
    <source>
        <dbReference type="ARBA" id="ARBA00022679"/>
    </source>
</evidence>
<proteinExistence type="predicted"/>
<name>A0A202E9B0_9EURY</name>
<dbReference type="EMBL" id="MWPH01000002">
    <property type="protein sequence ID" value="OVE84560.1"/>
    <property type="molecule type" value="Genomic_DNA"/>
</dbReference>
<keyword evidence="6" id="KW-1185">Reference proteome</keyword>
<keyword evidence="2 5" id="KW-0808">Transferase</keyword>
<dbReference type="RefSeq" id="WP_054862357.1">
    <property type="nucleotide sequence ID" value="NZ_MWPH01000002.1"/>
</dbReference>
<comment type="caution">
    <text evidence="5">The sequence shown here is derived from an EMBL/GenBank/DDBJ whole genome shotgun (WGS) entry which is preliminary data.</text>
</comment>
<organism evidence="5 6">
    <name type="scientific">Natronolimnobius baerhuensis</name>
    <dbReference type="NCBI Taxonomy" id="253108"/>
    <lineage>
        <taxon>Archaea</taxon>
        <taxon>Methanobacteriati</taxon>
        <taxon>Methanobacteriota</taxon>
        <taxon>Stenosarchaea group</taxon>
        <taxon>Halobacteria</taxon>
        <taxon>Halobacteriales</taxon>
        <taxon>Natrialbaceae</taxon>
        <taxon>Natronolimnobius</taxon>
    </lineage>
</organism>
<dbReference type="GO" id="GO:0032259">
    <property type="term" value="P:methylation"/>
    <property type="evidence" value="ECO:0007669"/>
    <property type="project" value="UniProtKB-KW"/>
</dbReference>
<evidence type="ECO:0000313" key="6">
    <source>
        <dbReference type="Proteomes" id="UP000196084"/>
    </source>
</evidence>
<evidence type="ECO:0000259" key="4">
    <source>
        <dbReference type="Pfam" id="PF08241"/>
    </source>
</evidence>
<evidence type="ECO:0000313" key="5">
    <source>
        <dbReference type="EMBL" id="OVE84560.1"/>
    </source>
</evidence>
<dbReference type="InterPro" id="IPR013216">
    <property type="entry name" value="Methyltransf_11"/>
</dbReference>
<dbReference type="SUPFAM" id="SSF53335">
    <property type="entry name" value="S-adenosyl-L-methionine-dependent methyltransferases"/>
    <property type="match status" value="1"/>
</dbReference>
<protein>
    <submittedName>
        <fullName evidence="5">Methyltransferase type 11</fullName>
    </submittedName>
</protein>
<sequence>MDDDLRAIERHYDELAASWTEITRGPTKEDILFPAIDSLLPDVNGKRVLDAGCGDGHYAATLAERGGDVLGVDASAEMVRVARERYGDEANFRRADLTESLSSIDDNAMDVVLCQHVMSHLPSLETPLSEFARVLRPGGSLVVSTHHPFHDFLIVRDREYPNTTEALEMDLEPHVVPAREGAPQYHETERFEIHWGGPDSDNPGTYFRRPLSALLEPLLSAGFSLSDLIEPEPTAAFREAYPDLADELEHRPSRAVCLHAVR</sequence>
<dbReference type="Proteomes" id="UP000196084">
    <property type="component" value="Unassembled WGS sequence"/>
</dbReference>
<dbReference type="PANTHER" id="PTHR43464:SF19">
    <property type="entry name" value="UBIQUINONE BIOSYNTHESIS O-METHYLTRANSFERASE, MITOCHONDRIAL"/>
    <property type="match status" value="1"/>
</dbReference>
<evidence type="ECO:0000256" key="3">
    <source>
        <dbReference type="ARBA" id="ARBA00022691"/>
    </source>
</evidence>
<dbReference type="InterPro" id="IPR029063">
    <property type="entry name" value="SAM-dependent_MTases_sf"/>
</dbReference>
<dbReference type="Pfam" id="PF08241">
    <property type="entry name" value="Methyltransf_11"/>
    <property type="match status" value="1"/>
</dbReference>
<keyword evidence="3" id="KW-0949">S-adenosyl-L-methionine</keyword>
<dbReference type="CDD" id="cd02440">
    <property type="entry name" value="AdoMet_MTases"/>
    <property type="match status" value="1"/>
</dbReference>
<reference evidence="5 6" key="1">
    <citation type="submission" date="2017-02" db="EMBL/GenBank/DDBJ databases">
        <title>Natronthermophilus aegyptiacus gen. nov.,sp. nov., an aerobic, extremely halophilic alkalithermophilic archaeon isolated from the athalassohaline Wadi An Natrun, Egypt.</title>
        <authorList>
            <person name="Zhao B."/>
        </authorList>
    </citation>
    <scope>NUCLEOTIDE SEQUENCE [LARGE SCALE GENOMIC DNA]</scope>
    <source>
        <strain evidence="5 6">CGMCC 1.3597</strain>
    </source>
</reference>
<dbReference type="PANTHER" id="PTHR43464">
    <property type="entry name" value="METHYLTRANSFERASE"/>
    <property type="match status" value="1"/>
</dbReference>